<evidence type="ECO:0000313" key="5">
    <source>
        <dbReference type="Proteomes" id="UP001054902"/>
    </source>
</evidence>
<gene>
    <name evidence="4" type="ORF">CTEN210_16998</name>
</gene>
<keyword evidence="5" id="KW-1185">Reference proteome</keyword>
<evidence type="ECO:0000256" key="3">
    <source>
        <dbReference type="SAM" id="MobiDB-lite"/>
    </source>
</evidence>
<evidence type="ECO:0000256" key="1">
    <source>
        <dbReference type="ARBA" id="ARBA00006524"/>
    </source>
</evidence>
<accession>A0AAD3D9Q6</accession>
<comment type="similarity">
    <text evidence="1">Belongs to the TSR2 family.</text>
</comment>
<evidence type="ECO:0000313" key="4">
    <source>
        <dbReference type="EMBL" id="GFH60522.1"/>
    </source>
</evidence>
<reference evidence="4 5" key="1">
    <citation type="journal article" date="2021" name="Sci. Rep.">
        <title>The genome of the diatom Chaetoceros tenuissimus carries an ancient integrated fragment of an extant virus.</title>
        <authorList>
            <person name="Hongo Y."/>
            <person name="Kimura K."/>
            <person name="Takaki Y."/>
            <person name="Yoshida Y."/>
            <person name="Baba S."/>
            <person name="Kobayashi G."/>
            <person name="Nagasaki K."/>
            <person name="Hano T."/>
            <person name="Tomaru Y."/>
        </authorList>
    </citation>
    <scope>NUCLEOTIDE SEQUENCE [LARGE SCALE GENOMIC DNA]</scope>
    <source>
        <strain evidence="4 5">NIES-3715</strain>
    </source>
</reference>
<organism evidence="4 5">
    <name type="scientific">Chaetoceros tenuissimus</name>
    <dbReference type="NCBI Taxonomy" id="426638"/>
    <lineage>
        <taxon>Eukaryota</taxon>
        <taxon>Sar</taxon>
        <taxon>Stramenopiles</taxon>
        <taxon>Ochrophyta</taxon>
        <taxon>Bacillariophyta</taxon>
        <taxon>Coscinodiscophyceae</taxon>
        <taxon>Chaetocerotophycidae</taxon>
        <taxon>Chaetocerotales</taxon>
        <taxon>Chaetocerotaceae</taxon>
        <taxon>Chaetoceros</taxon>
    </lineage>
</organism>
<comment type="caution">
    <text evidence="4">The sequence shown here is derived from an EMBL/GenBank/DDBJ whole genome shotgun (WGS) entry which is preliminary data.</text>
</comment>
<evidence type="ECO:0000256" key="2">
    <source>
        <dbReference type="ARBA" id="ARBA00022552"/>
    </source>
</evidence>
<dbReference type="Proteomes" id="UP001054902">
    <property type="component" value="Unassembled WGS sequence"/>
</dbReference>
<dbReference type="EMBL" id="BLLK01000069">
    <property type="protein sequence ID" value="GFH60522.1"/>
    <property type="molecule type" value="Genomic_DNA"/>
</dbReference>
<feature type="region of interest" description="Disordered" evidence="3">
    <location>
        <begin position="129"/>
        <end position="211"/>
    </location>
</feature>
<name>A0AAD3D9Q6_9STRA</name>
<dbReference type="PANTHER" id="PTHR21250">
    <property type="entry name" value="PRE-RRNA-PROCESSING PROTEIN TSR2 HOMOLOG"/>
    <property type="match status" value="1"/>
</dbReference>
<protein>
    <submittedName>
        <fullName evidence="4">Pre-rRNA-processing protein TSR2</fullName>
    </submittedName>
</protein>
<dbReference type="InterPro" id="IPR019398">
    <property type="entry name" value="Pre-rRNA_process_TSR2"/>
</dbReference>
<dbReference type="Pfam" id="PF10273">
    <property type="entry name" value="WGG"/>
    <property type="match status" value="1"/>
</dbReference>
<dbReference type="AlphaFoldDB" id="A0AAD3D9Q6"/>
<keyword evidence="2" id="KW-0698">rRNA processing</keyword>
<dbReference type="GO" id="GO:0006364">
    <property type="term" value="P:rRNA processing"/>
    <property type="evidence" value="ECO:0007669"/>
    <property type="project" value="UniProtKB-KW"/>
</dbReference>
<proteinExistence type="inferred from homology"/>
<sequence>MSEQPTTIEIATAEFQAGATAILRSWSALKTAVESEWGGVASKEKAEFLRSHIFEAFDYKKGKASIDMYELEDNLAIYLEEEFSIVVEDESEKEVARLITEMFDQCGNGNFTLAREVVAKANAAAQANTKKAMVQSNGELDEDSDDEMDASPTTNSAQDYAGEYLFGAPAGQAQRVSKGPVRQLGEAAPANAQPEVDDDGFTTVPTKGRRR</sequence>
<feature type="compositionally biased region" description="Acidic residues" evidence="3">
    <location>
        <begin position="139"/>
        <end position="149"/>
    </location>
</feature>